<dbReference type="Proteomes" id="UP001501521">
    <property type="component" value="Unassembled WGS sequence"/>
</dbReference>
<dbReference type="CDD" id="cd12922">
    <property type="entry name" value="VKOR_5"/>
    <property type="match status" value="1"/>
</dbReference>
<evidence type="ECO:0000256" key="2">
    <source>
        <dbReference type="ARBA" id="ARBA00006214"/>
    </source>
</evidence>
<keyword evidence="6" id="KW-0560">Oxidoreductase</keyword>
<gene>
    <name evidence="13" type="ORF">GCM10025789_14710</name>
</gene>
<dbReference type="InterPro" id="IPR012932">
    <property type="entry name" value="VKOR"/>
</dbReference>
<keyword evidence="5 11" id="KW-1133">Transmembrane helix</keyword>
<organism evidence="13 14">
    <name type="scientific">Tessaracoccus lubricantis</name>
    <dbReference type="NCBI Taxonomy" id="545543"/>
    <lineage>
        <taxon>Bacteria</taxon>
        <taxon>Bacillati</taxon>
        <taxon>Actinomycetota</taxon>
        <taxon>Actinomycetes</taxon>
        <taxon>Propionibacteriales</taxon>
        <taxon>Propionibacteriaceae</taxon>
        <taxon>Tessaracoccus</taxon>
    </lineage>
</organism>
<evidence type="ECO:0000313" key="13">
    <source>
        <dbReference type="EMBL" id="GAA4897795.1"/>
    </source>
</evidence>
<dbReference type="SMART" id="SM00756">
    <property type="entry name" value="VKc"/>
    <property type="match status" value="1"/>
</dbReference>
<feature type="transmembrane region" description="Helical" evidence="11">
    <location>
        <begin position="31"/>
        <end position="51"/>
    </location>
</feature>
<comment type="caution">
    <text evidence="13">The sequence shown here is derived from an EMBL/GenBank/DDBJ whole genome shotgun (WGS) entry which is preliminary data.</text>
</comment>
<keyword evidence="14" id="KW-1185">Reference proteome</keyword>
<keyword evidence="7 11" id="KW-0472">Membrane</keyword>
<dbReference type="InterPro" id="IPR041714">
    <property type="entry name" value="VKOR_Actinobacteria"/>
</dbReference>
<dbReference type="Pfam" id="PF07884">
    <property type="entry name" value="VKOR"/>
    <property type="match status" value="1"/>
</dbReference>
<keyword evidence="4" id="KW-0874">Quinone</keyword>
<evidence type="ECO:0000256" key="5">
    <source>
        <dbReference type="ARBA" id="ARBA00022989"/>
    </source>
</evidence>
<feature type="transmembrane region" description="Helical" evidence="11">
    <location>
        <begin position="146"/>
        <end position="172"/>
    </location>
</feature>
<evidence type="ECO:0000256" key="7">
    <source>
        <dbReference type="ARBA" id="ARBA00023136"/>
    </source>
</evidence>
<proteinExistence type="inferred from homology"/>
<feature type="transmembrane region" description="Helical" evidence="11">
    <location>
        <begin position="119"/>
        <end position="140"/>
    </location>
</feature>
<evidence type="ECO:0000259" key="12">
    <source>
        <dbReference type="SMART" id="SM00756"/>
    </source>
</evidence>
<dbReference type="EMBL" id="BAABLV010000020">
    <property type="protein sequence ID" value="GAA4897795.1"/>
    <property type="molecule type" value="Genomic_DNA"/>
</dbReference>
<evidence type="ECO:0000256" key="6">
    <source>
        <dbReference type="ARBA" id="ARBA00023002"/>
    </source>
</evidence>
<comment type="similarity">
    <text evidence="2">Belongs to the VKOR family.</text>
</comment>
<feature type="compositionally biased region" description="Polar residues" evidence="10">
    <location>
        <begin position="1"/>
        <end position="10"/>
    </location>
</feature>
<name>A0ABP9FHE7_9ACTN</name>
<evidence type="ECO:0000256" key="10">
    <source>
        <dbReference type="SAM" id="MobiDB-lite"/>
    </source>
</evidence>
<feature type="domain" description="Vitamin K epoxide reductase" evidence="12">
    <location>
        <begin position="30"/>
        <end position="171"/>
    </location>
</feature>
<evidence type="ECO:0000313" key="14">
    <source>
        <dbReference type="Proteomes" id="UP001501521"/>
    </source>
</evidence>
<feature type="region of interest" description="Disordered" evidence="10">
    <location>
        <begin position="1"/>
        <end position="24"/>
    </location>
</feature>
<evidence type="ECO:0000256" key="4">
    <source>
        <dbReference type="ARBA" id="ARBA00022719"/>
    </source>
</evidence>
<keyword evidence="8" id="KW-1015">Disulfide bond</keyword>
<dbReference type="InterPro" id="IPR038354">
    <property type="entry name" value="VKOR_sf"/>
</dbReference>
<keyword evidence="3 11" id="KW-0812">Transmembrane</keyword>
<protein>
    <submittedName>
        <fullName evidence="13">Vitamin K epoxide reductase family protein</fullName>
    </submittedName>
</protein>
<dbReference type="RefSeq" id="WP_345581213.1">
    <property type="nucleotide sequence ID" value="NZ_BAABLV010000020.1"/>
</dbReference>
<evidence type="ECO:0000256" key="1">
    <source>
        <dbReference type="ARBA" id="ARBA00004141"/>
    </source>
</evidence>
<evidence type="ECO:0000256" key="8">
    <source>
        <dbReference type="ARBA" id="ARBA00023157"/>
    </source>
</evidence>
<sequence>MQETMTSSSEILDPANPGSDPRPVPPRRQRYILFGEMLAFAIVSLIASWVLSYDAIVLAANPDAILACSINEVFDCAKVGATWQANVFGFPNAFLGMIAEPVVMTIAVASLSGVRFPRWFMFTANVVYFLGVIFAYWLLFQSTFEIGALCPWCLTVTIATTFVFWSMTAWNIQERNHYFSEKTAEKLERFQRGGWLTITFMAWIAIIVAIELVKFVPAFI</sequence>
<evidence type="ECO:0000256" key="9">
    <source>
        <dbReference type="ARBA" id="ARBA00023284"/>
    </source>
</evidence>
<keyword evidence="9" id="KW-0676">Redox-active center</keyword>
<evidence type="ECO:0000256" key="11">
    <source>
        <dbReference type="SAM" id="Phobius"/>
    </source>
</evidence>
<dbReference type="Gene3D" id="1.20.1440.130">
    <property type="entry name" value="VKOR domain"/>
    <property type="match status" value="1"/>
</dbReference>
<feature type="transmembrane region" description="Helical" evidence="11">
    <location>
        <begin position="93"/>
        <end position="112"/>
    </location>
</feature>
<feature type="transmembrane region" description="Helical" evidence="11">
    <location>
        <begin position="193"/>
        <end position="213"/>
    </location>
</feature>
<accession>A0ABP9FHE7</accession>
<evidence type="ECO:0000256" key="3">
    <source>
        <dbReference type="ARBA" id="ARBA00022692"/>
    </source>
</evidence>
<reference evidence="14" key="1">
    <citation type="journal article" date="2019" name="Int. J. Syst. Evol. Microbiol.">
        <title>The Global Catalogue of Microorganisms (GCM) 10K type strain sequencing project: providing services to taxonomists for standard genome sequencing and annotation.</title>
        <authorList>
            <consortium name="The Broad Institute Genomics Platform"/>
            <consortium name="The Broad Institute Genome Sequencing Center for Infectious Disease"/>
            <person name="Wu L."/>
            <person name="Ma J."/>
        </authorList>
    </citation>
    <scope>NUCLEOTIDE SEQUENCE [LARGE SCALE GENOMIC DNA]</scope>
    <source>
        <strain evidence="14">JCM 19125</strain>
    </source>
</reference>
<comment type="subcellular location">
    <subcellularLocation>
        <location evidence="1">Membrane</location>
        <topology evidence="1">Multi-pass membrane protein</topology>
    </subcellularLocation>
</comment>